<dbReference type="Gene3D" id="3.40.50.850">
    <property type="entry name" value="Isochorismatase-like"/>
    <property type="match status" value="1"/>
</dbReference>
<dbReference type="PATRIC" id="fig|1603606.3.peg.1696"/>
<dbReference type="KEGG" id="des:DSOUD_1557"/>
<proteinExistence type="predicted"/>
<dbReference type="CDD" id="cd01014">
    <property type="entry name" value="nicotinamidase_related"/>
    <property type="match status" value="1"/>
</dbReference>
<evidence type="ECO:0000259" key="2">
    <source>
        <dbReference type="Pfam" id="PF00857"/>
    </source>
</evidence>
<dbReference type="PANTHER" id="PTHR43540">
    <property type="entry name" value="PEROXYUREIDOACRYLATE/UREIDOACRYLATE AMIDOHYDROLASE-RELATED"/>
    <property type="match status" value="1"/>
</dbReference>
<dbReference type="Proteomes" id="UP000057158">
    <property type="component" value="Chromosome"/>
</dbReference>
<sequence>MAQALLIIDIQNDYFPGGAMELSDSLAAGGKAEELLGAFRARDLPIIHIQHLNTRPGATFFLPETPGAEIHPCVAPTEGEPIFTKHFPNSFRDTPLLPYLEENGITALVIAGMMTHMCVDTTVRAAFDLGLSCTLAHDACATRDLAFAEQRVAAEQVQTAYLAALGSLFAEVVTAGDIIARL</sequence>
<dbReference type="InterPro" id="IPR036380">
    <property type="entry name" value="Isochorismatase-like_sf"/>
</dbReference>
<dbReference type="SUPFAM" id="SSF52499">
    <property type="entry name" value="Isochorismatase-like hydrolases"/>
    <property type="match status" value="1"/>
</dbReference>
<evidence type="ECO:0000313" key="4">
    <source>
        <dbReference type="Proteomes" id="UP000057158"/>
    </source>
</evidence>
<keyword evidence="1 3" id="KW-0378">Hydrolase</keyword>
<reference evidence="3 4" key="1">
    <citation type="submission" date="2015-07" db="EMBL/GenBank/DDBJ databases">
        <title>Isolation and Genomic Characterization of a Novel Halophilic Metal-Reducing Deltaproteobacterium from the Deep Subsurface.</title>
        <authorList>
            <person name="Badalamenti J.P."/>
            <person name="Summers Z.M."/>
            <person name="Gralnick J.A."/>
            <person name="Bond D.R."/>
        </authorList>
    </citation>
    <scope>NUCLEOTIDE SEQUENCE [LARGE SCALE GENOMIC DNA]</scope>
    <source>
        <strain evidence="3 4">WTL</strain>
    </source>
</reference>
<dbReference type="OrthoDB" id="9791276at2"/>
<accession>A0A0M5IRG3</accession>
<organism evidence="3 4">
    <name type="scientific">Desulfuromonas soudanensis</name>
    <dbReference type="NCBI Taxonomy" id="1603606"/>
    <lineage>
        <taxon>Bacteria</taxon>
        <taxon>Pseudomonadati</taxon>
        <taxon>Thermodesulfobacteriota</taxon>
        <taxon>Desulfuromonadia</taxon>
        <taxon>Desulfuromonadales</taxon>
        <taxon>Desulfuromonadaceae</taxon>
        <taxon>Desulfuromonas</taxon>
    </lineage>
</organism>
<dbReference type="Pfam" id="PF00857">
    <property type="entry name" value="Isochorismatase"/>
    <property type="match status" value="1"/>
</dbReference>
<protein>
    <submittedName>
        <fullName evidence="3">Nicotinamidase-like cysteine hydrolase/ isochorismatase</fullName>
    </submittedName>
</protein>
<keyword evidence="4" id="KW-1185">Reference proteome</keyword>
<gene>
    <name evidence="3" type="ORF">DSOUD_1557</name>
</gene>
<dbReference type="PANTHER" id="PTHR43540:SF1">
    <property type="entry name" value="ISOCHORISMATASE HYDROLASE"/>
    <property type="match status" value="1"/>
</dbReference>
<dbReference type="InterPro" id="IPR050272">
    <property type="entry name" value="Isochorismatase-like_hydrls"/>
</dbReference>
<evidence type="ECO:0000256" key="1">
    <source>
        <dbReference type="ARBA" id="ARBA00022801"/>
    </source>
</evidence>
<dbReference type="AlphaFoldDB" id="A0A0M5IRG3"/>
<dbReference type="EMBL" id="CP010802">
    <property type="protein sequence ID" value="ALC16336.1"/>
    <property type="molecule type" value="Genomic_DNA"/>
</dbReference>
<dbReference type="InterPro" id="IPR000868">
    <property type="entry name" value="Isochorismatase-like_dom"/>
</dbReference>
<name>A0A0M5IRG3_9BACT</name>
<dbReference type="GO" id="GO:0016787">
    <property type="term" value="F:hydrolase activity"/>
    <property type="evidence" value="ECO:0007669"/>
    <property type="project" value="UniProtKB-KW"/>
</dbReference>
<dbReference type="STRING" id="1603606.DSOUD_1557"/>
<evidence type="ECO:0000313" key="3">
    <source>
        <dbReference type="EMBL" id="ALC16336.1"/>
    </source>
</evidence>
<feature type="domain" description="Isochorismatase-like" evidence="2">
    <location>
        <begin position="4"/>
        <end position="161"/>
    </location>
</feature>
<dbReference type="RefSeq" id="WP_053550453.1">
    <property type="nucleotide sequence ID" value="NZ_CP010802.1"/>
</dbReference>